<comment type="caution">
    <text evidence="1">The sequence shown here is derived from an EMBL/GenBank/DDBJ whole genome shotgun (WGS) entry which is preliminary data.</text>
</comment>
<accession>A0A645GS63</accession>
<organism evidence="1">
    <name type="scientific">bioreactor metagenome</name>
    <dbReference type="NCBI Taxonomy" id="1076179"/>
    <lineage>
        <taxon>unclassified sequences</taxon>
        <taxon>metagenomes</taxon>
        <taxon>ecological metagenomes</taxon>
    </lineage>
</organism>
<name>A0A645GS63_9ZZZZ</name>
<dbReference type="AlphaFoldDB" id="A0A645GS63"/>
<dbReference type="EMBL" id="VSSQ01080509">
    <property type="protein sequence ID" value="MPN29698.1"/>
    <property type="molecule type" value="Genomic_DNA"/>
</dbReference>
<protein>
    <submittedName>
        <fullName evidence="1">Uncharacterized protein</fullName>
    </submittedName>
</protein>
<proteinExistence type="predicted"/>
<sequence>MLHRILAVCDAELLVQIADVRLDGRCRDGQLCGDLLVAVARIN</sequence>
<evidence type="ECO:0000313" key="1">
    <source>
        <dbReference type="EMBL" id="MPN29698.1"/>
    </source>
</evidence>
<gene>
    <name evidence="1" type="ORF">SDC9_177151</name>
</gene>
<reference evidence="1" key="1">
    <citation type="submission" date="2019-08" db="EMBL/GenBank/DDBJ databases">
        <authorList>
            <person name="Kucharzyk K."/>
            <person name="Murdoch R.W."/>
            <person name="Higgins S."/>
            <person name="Loffler F."/>
        </authorList>
    </citation>
    <scope>NUCLEOTIDE SEQUENCE</scope>
</reference>